<protein>
    <submittedName>
        <fullName evidence="1">Uncharacterized protein</fullName>
    </submittedName>
</protein>
<accession>A0A1I0HDV0</accession>
<sequence>MEELREISKKLNETVEELKADKNIGKTVDELHEIRDKLKEIIKESIR</sequence>
<evidence type="ECO:0000313" key="1">
    <source>
        <dbReference type="EMBL" id="SET81862.1"/>
    </source>
</evidence>
<dbReference type="GeneID" id="78289769"/>
<dbReference type="AlphaFoldDB" id="A0A1I0HDV0"/>
<gene>
    <name evidence="1" type="ORF">SAMN04489758_1489</name>
</gene>
<reference evidence="2" key="1">
    <citation type="submission" date="2016-10" db="EMBL/GenBank/DDBJ databases">
        <authorList>
            <person name="Varghese N."/>
            <person name="Submissions S."/>
        </authorList>
    </citation>
    <scope>NUCLEOTIDE SEQUENCE [LARGE SCALE GENOMIC DNA]</scope>
    <source>
        <strain evidence="2">DSM 1551</strain>
    </source>
</reference>
<evidence type="ECO:0000313" key="2">
    <source>
        <dbReference type="Proteomes" id="UP000198558"/>
    </source>
</evidence>
<keyword evidence="2" id="KW-1185">Reference proteome</keyword>
<organism evidence="1 2">
    <name type="scientific">Thomasclavelia cocleata</name>
    <dbReference type="NCBI Taxonomy" id="69824"/>
    <lineage>
        <taxon>Bacteria</taxon>
        <taxon>Bacillati</taxon>
        <taxon>Bacillota</taxon>
        <taxon>Erysipelotrichia</taxon>
        <taxon>Erysipelotrichales</taxon>
        <taxon>Coprobacillaceae</taxon>
        <taxon>Thomasclavelia</taxon>
    </lineage>
</organism>
<dbReference type="EMBL" id="FOIN01000048">
    <property type="protein sequence ID" value="SET81862.1"/>
    <property type="molecule type" value="Genomic_DNA"/>
</dbReference>
<dbReference type="Proteomes" id="UP000198558">
    <property type="component" value="Unassembled WGS sequence"/>
</dbReference>
<name>A0A1I0HDV0_9FIRM</name>
<dbReference type="RefSeq" id="WP_157796019.1">
    <property type="nucleotide sequence ID" value="NZ_CANSQN010000006.1"/>
</dbReference>
<proteinExistence type="predicted"/>